<feature type="transmembrane region" description="Helical" evidence="3">
    <location>
        <begin position="12"/>
        <end position="33"/>
    </location>
</feature>
<sequence length="261" mass="28681">MKEALQLSVMNFGVMGSTVGVGVGVGVGVMGYIGNKESISVSMSIYQTPFCFICTHLSSGEKDGDELRRNANVQEIHRRTQFRSFSGIGFPKNIHDRDRKVKTSIGKGLTNHNVVERNHDVWCDHILSFGKGLKLVSYKRTETQERGNQSICCSNKYGYLSPSGMLAAFAGGDVVGPTPSWVLFFFFGVSLLVPRIAMYLLVPVIVGGGVVVGCLLVVLSLRCHFLVFGCHFYSWVLMMPVPFFGGGVAFFGVHLIYMLFI</sequence>
<proteinExistence type="inferred from homology"/>
<accession>A0A835I256</accession>
<keyword evidence="3" id="KW-0472">Membrane</keyword>
<dbReference type="PANTHER" id="PTHR45666">
    <property type="entry name" value="TYPE IV INOSITOL POLYPHOSPHATE 5-PHOSPHATASE 9"/>
    <property type="match status" value="1"/>
</dbReference>
<dbReference type="GO" id="GO:0046856">
    <property type="term" value="P:phosphatidylinositol dephosphorylation"/>
    <property type="evidence" value="ECO:0007669"/>
    <property type="project" value="InterPro"/>
</dbReference>
<evidence type="ECO:0000256" key="3">
    <source>
        <dbReference type="SAM" id="Phobius"/>
    </source>
</evidence>
<comment type="similarity">
    <text evidence="1">Belongs to the inositol polyphosphate 5-phosphatase family.</text>
</comment>
<reference evidence="5 6" key="1">
    <citation type="submission" date="2020-10" db="EMBL/GenBank/DDBJ databases">
        <title>The Coptis chinensis genome and diversification of protoberbering-type alkaloids.</title>
        <authorList>
            <person name="Wang B."/>
            <person name="Shu S."/>
            <person name="Song C."/>
            <person name="Liu Y."/>
        </authorList>
    </citation>
    <scope>NUCLEOTIDE SEQUENCE [LARGE SCALE GENOMIC DNA]</scope>
    <source>
        <strain evidence="5">HL-2020</strain>
        <tissue evidence="5">Leaf</tissue>
    </source>
</reference>
<dbReference type="InterPro" id="IPR036691">
    <property type="entry name" value="Endo/exonu/phosph_ase_sf"/>
</dbReference>
<feature type="domain" description="Inositol polyphosphate-related phosphatase" evidence="4">
    <location>
        <begin position="24"/>
        <end position="89"/>
    </location>
</feature>
<dbReference type="Gene3D" id="3.60.10.10">
    <property type="entry name" value="Endonuclease/exonuclease/phosphatase"/>
    <property type="match status" value="1"/>
</dbReference>
<feature type="transmembrane region" description="Helical" evidence="3">
    <location>
        <begin position="233"/>
        <end position="260"/>
    </location>
</feature>
<keyword evidence="3" id="KW-1133">Transmembrane helix</keyword>
<feature type="transmembrane region" description="Helical" evidence="3">
    <location>
        <begin position="196"/>
        <end position="221"/>
    </location>
</feature>
<evidence type="ECO:0000256" key="1">
    <source>
        <dbReference type="ARBA" id="ARBA00010768"/>
    </source>
</evidence>
<keyword evidence="6" id="KW-1185">Reference proteome</keyword>
<evidence type="ECO:0000313" key="6">
    <source>
        <dbReference type="Proteomes" id="UP000631114"/>
    </source>
</evidence>
<organism evidence="5 6">
    <name type="scientific">Coptis chinensis</name>
    <dbReference type="NCBI Taxonomy" id="261450"/>
    <lineage>
        <taxon>Eukaryota</taxon>
        <taxon>Viridiplantae</taxon>
        <taxon>Streptophyta</taxon>
        <taxon>Embryophyta</taxon>
        <taxon>Tracheophyta</taxon>
        <taxon>Spermatophyta</taxon>
        <taxon>Magnoliopsida</taxon>
        <taxon>Ranunculales</taxon>
        <taxon>Ranunculaceae</taxon>
        <taxon>Coptidoideae</taxon>
        <taxon>Coptis</taxon>
    </lineage>
</organism>
<dbReference type="SUPFAM" id="SSF56219">
    <property type="entry name" value="DNase I-like"/>
    <property type="match status" value="1"/>
</dbReference>
<dbReference type="EMBL" id="JADFTS010000004">
    <property type="protein sequence ID" value="KAF9611225.1"/>
    <property type="molecule type" value="Genomic_DNA"/>
</dbReference>
<dbReference type="OrthoDB" id="785963at2759"/>
<evidence type="ECO:0000259" key="4">
    <source>
        <dbReference type="Pfam" id="PF22669"/>
    </source>
</evidence>
<dbReference type="GO" id="GO:0034485">
    <property type="term" value="F:phosphatidylinositol-3,4,5-trisphosphate 5-phosphatase activity"/>
    <property type="evidence" value="ECO:0007669"/>
    <property type="project" value="TreeGrafter"/>
</dbReference>
<feature type="transmembrane region" description="Helical" evidence="3">
    <location>
        <begin position="166"/>
        <end position="190"/>
    </location>
</feature>
<dbReference type="InterPro" id="IPR000300">
    <property type="entry name" value="IPPc"/>
</dbReference>
<dbReference type="InterPro" id="IPR045849">
    <property type="entry name" value="IP5P_plant"/>
</dbReference>
<dbReference type="GO" id="GO:0004439">
    <property type="term" value="F:phosphatidylinositol-4,5-bisphosphate 5-phosphatase activity"/>
    <property type="evidence" value="ECO:0007669"/>
    <property type="project" value="TreeGrafter"/>
</dbReference>
<gene>
    <name evidence="5" type="ORF">IFM89_027775</name>
</gene>
<dbReference type="Pfam" id="PF22669">
    <property type="entry name" value="Exo_endo_phos2"/>
    <property type="match status" value="1"/>
</dbReference>
<dbReference type="PANTHER" id="PTHR45666:SF5">
    <property type="entry name" value="TYPE IV INOSITOL POLYPHOSPHATE 5-PHOSPHATASE 3"/>
    <property type="match status" value="1"/>
</dbReference>
<evidence type="ECO:0000313" key="5">
    <source>
        <dbReference type="EMBL" id="KAF9611225.1"/>
    </source>
</evidence>
<comment type="caution">
    <text evidence="5">The sequence shown here is derived from an EMBL/GenBank/DDBJ whole genome shotgun (WGS) entry which is preliminary data.</text>
</comment>
<evidence type="ECO:0000256" key="2">
    <source>
        <dbReference type="ARBA" id="ARBA00022801"/>
    </source>
</evidence>
<protein>
    <recommendedName>
        <fullName evidence="4">Inositol polyphosphate-related phosphatase domain-containing protein</fullName>
    </recommendedName>
</protein>
<keyword evidence="3" id="KW-0812">Transmembrane</keyword>
<dbReference type="Proteomes" id="UP000631114">
    <property type="component" value="Unassembled WGS sequence"/>
</dbReference>
<dbReference type="AlphaFoldDB" id="A0A835I256"/>
<name>A0A835I256_9MAGN</name>
<keyword evidence="2" id="KW-0378">Hydrolase</keyword>
<dbReference type="GO" id="GO:0004445">
    <property type="term" value="F:inositol-polyphosphate 5-phosphatase activity"/>
    <property type="evidence" value="ECO:0007669"/>
    <property type="project" value="InterPro"/>
</dbReference>